<reference evidence="3" key="1">
    <citation type="submission" date="2017-09" db="EMBL/GenBank/DDBJ databases">
        <title>Depth-based differentiation of microbial function through sediment-hosted aquifers and enrichment of novel symbionts in the deep terrestrial subsurface.</title>
        <authorList>
            <person name="Probst A.J."/>
            <person name="Ladd B."/>
            <person name="Jarett J.K."/>
            <person name="Geller-Mcgrath D.E."/>
            <person name="Sieber C.M.K."/>
            <person name="Emerson J.B."/>
            <person name="Anantharaman K."/>
            <person name="Thomas B.C."/>
            <person name="Malmstrom R."/>
            <person name="Stieglmeier M."/>
            <person name="Klingl A."/>
            <person name="Woyke T."/>
            <person name="Ryan C.M."/>
            <person name="Banfield J.F."/>
        </authorList>
    </citation>
    <scope>NUCLEOTIDE SEQUENCE [LARGE SCALE GENOMIC DNA]</scope>
</reference>
<dbReference type="GO" id="GO:0005524">
    <property type="term" value="F:ATP binding"/>
    <property type="evidence" value="ECO:0007669"/>
    <property type="project" value="InterPro"/>
</dbReference>
<protein>
    <recommendedName>
        <fullName evidence="1">Threonyl/alanyl tRNA synthetase SAD domain-containing protein</fullName>
    </recommendedName>
</protein>
<gene>
    <name evidence="2" type="ORF">COT08_01195</name>
</gene>
<accession>A0A2M6YE96</accession>
<dbReference type="Pfam" id="PF07973">
    <property type="entry name" value="tRNA_SAD"/>
    <property type="match status" value="1"/>
</dbReference>
<dbReference type="Gene3D" id="3.30.54.20">
    <property type="match status" value="1"/>
</dbReference>
<dbReference type="SMART" id="SM00863">
    <property type="entry name" value="tRNA_SAD"/>
    <property type="match status" value="1"/>
</dbReference>
<dbReference type="AlphaFoldDB" id="A0A2M6YE96"/>
<dbReference type="Proteomes" id="UP000231669">
    <property type="component" value="Unassembled WGS sequence"/>
</dbReference>
<sequence>MGALHFFAEKYGKQVKVYSIGDFSKEVCGGPHVTRTGKIGRVRIINQEKIGADLIRIYAGLEGR</sequence>
<dbReference type="InterPro" id="IPR012947">
    <property type="entry name" value="tRNA_SAD"/>
</dbReference>
<dbReference type="InterPro" id="IPR018163">
    <property type="entry name" value="Thr/Ala-tRNA-synth_IIc_edit"/>
</dbReference>
<evidence type="ECO:0000259" key="1">
    <source>
        <dbReference type="SMART" id="SM00863"/>
    </source>
</evidence>
<dbReference type="GO" id="GO:0043039">
    <property type="term" value="P:tRNA aminoacylation"/>
    <property type="evidence" value="ECO:0007669"/>
    <property type="project" value="InterPro"/>
</dbReference>
<dbReference type="Gene3D" id="3.30.980.10">
    <property type="entry name" value="Threonyl-trna Synthetase, Chain A, domain 2"/>
    <property type="match status" value="1"/>
</dbReference>
<dbReference type="GO" id="GO:0004812">
    <property type="term" value="F:aminoacyl-tRNA ligase activity"/>
    <property type="evidence" value="ECO:0007669"/>
    <property type="project" value="InterPro"/>
</dbReference>
<name>A0A2M6YE96_9BACT</name>
<dbReference type="SUPFAM" id="SSF55186">
    <property type="entry name" value="ThrRS/AlaRS common domain"/>
    <property type="match status" value="1"/>
</dbReference>
<evidence type="ECO:0000313" key="3">
    <source>
        <dbReference type="Proteomes" id="UP000231669"/>
    </source>
</evidence>
<organism evidence="2 3">
    <name type="scientific">Candidatus Woesebacteria bacterium CG07_land_8_20_14_0_80_44_9</name>
    <dbReference type="NCBI Taxonomy" id="1975058"/>
    <lineage>
        <taxon>Bacteria</taxon>
        <taxon>Candidatus Woeseibacteriota</taxon>
    </lineage>
</organism>
<proteinExistence type="predicted"/>
<evidence type="ECO:0000313" key="2">
    <source>
        <dbReference type="EMBL" id="PIU28486.1"/>
    </source>
</evidence>
<dbReference type="EMBL" id="PEXE01000028">
    <property type="protein sequence ID" value="PIU28486.1"/>
    <property type="molecule type" value="Genomic_DNA"/>
</dbReference>
<comment type="caution">
    <text evidence="2">The sequence shown here is derived from an EMBL/GenBank/DDBJ whole genome shotgun (WGS) entry which is preliminary data.</text>
</comment>
<feature type="domain" description="Threonyl/alanyl tRNA synthetase SAD" evidence="1">
    <location>
        <begin position="15"/>
        <end position="58"/>
    </location>
</feature>